<feature type="transmembrane region" description="Helical" evidence="2">
    <location>
        <begin position="65"/>
        <end position="83"/>
    </location>
</feature>
<gene>
    <name evidence="4" type="ORF">RP75_26870</name>
</gene>
<feature type="compositionally biased region" description="Basic and acidic residues" evidence="1">
    <location>
        <begin position="708"/>
        <end position="719"/>
    </location>
</feature>
<keyword evidence="2" id="KW-0812">Transmembrane</keyword>
<dbReference type="RefSeq" id="WP_045024180.1">
    <property type="nucleotide sequence ID" value="NZ_CP166106.1"/>
</dbReference>
<dbReference type="Pfam" id="PF01935">
    <property type="entry name" value="DUF87"/>
    <property type="match status" value="1"/>
</dbReference>
<accession>A0ABR5D024</accession>
<organism evidence="4 5">
    <name type="scientific">Agrobacterium arsenijevicii</name>
    <dbReference type="NCBI Taxonomy" id="1585697"/>
    <lineage>
        <taxon>Bacteria</taxon>
        <taxon>Pseudomonadati</taxon>
        <taxon>Pseudomonadota</taxon>
        <taxon>Alphaproteobacteria</taxon>
        <taxon>Hyphomicrobiales</taxon>
        <taxon>Rhizobiaceae</taxon>
        <taxon>Rhizobium/Agrobacterium group</taxon>
        <taxon>Agrobacterium</taxon>
    </lineage>
</organism>
<dbReference type="InterPro" id="IPR027417">
    <property type="entry name" value="P-loop_NTPase"/>
</dbReference>
<feature type="transmembrane region" description="Helical" evidence="2">
    <location>
        <begin position="131"/>
        <end position="152"/>
    </location>
</feature>
<evidence type="ECO:0000313" key="5">
    <source>
        <dbReference type="Proteomes" id="UP000032564"/>
    </source>
</evidence>
<feature type="domain" description="Helicase HerA central" evidence="3">
    <location>
        <begin position="408"/>
        <end position="471"/>
    </location>
</feature>
<dbReference type="Gene3D" id="3.40.50.300">
    <property type="entry name" value="P-loop containing nucleotide triphosphate hydrolases"/>
    <property type="match status" value="2"/>
</dbReference>
<dbReference type="InterPro" id="IPR008571">
    <property type="entry name" value="HerA-like"/>
</dbReference>
<keyword evidence="2" id="KW-1133">Transmembrane helix</keyword>
<feature type="transmembrane region" description="Helical" evidence="2">
    <location>
        <begin position="89"/>
        <end position="111"/>
    </location>
</feature>
<feature type="transmembrane region" description="Helical" evidence="2">
    <location>
        <begin position="7"/>
        <end position="26"/>
    </location>
</feature>
<dbReference type="PANTHER" id="PTHR42957">
    <property type="entry name" value="HELICASE MJ1565-RELATED"/>
    <property type="match status" value="1"/>
</dbReference>
<protein>
    <recommendedName>
        <fullName evidence="3">Helicase HerA central domain-containing protein</fullName>
    </recommendedName>
</protein>
<comment type="caution">
    <text evidence="4">The sequence shown here is derived from an EMBL/GenBank/DDBJ whole genome shotgun (WGS) entry which is preliminary data.</text>
</comment>
<reference evidence="4 5" key="1">
    <citation type="submission" date="2014-12" db="EMBL/GenBank/DDBJ databases">
        <authorList>
            <person name="Kuzmanovic N."/>
            <person name="Pulawska J."/>
            <person name="Obradovic A."/>
        </authorList>
    </citation>
    <scope>NUCLEOTIDE SEQUENCE [LARGE SCALE GENOMIC DNA]</scope>
    <source>
        <strain evidence="4 5">KFB 330</strain>
    </source>
</reference>
<evidence type="ECO:0000256" key="1">
    <source>
        <dbReference type="SAM" id="MobiDB-lite"/>
    </source>
</evidence>
<dbReference type="InterPro" id="IPR002789">
    <property type="entry name" value="HerA_central"/>
</dbReference>
<dbReference type="SUPFAM" id="SSF52540">
    <property type="entry name" value="P-loop containing nucleoside triphosphate hydrolases"/>
    <property type="match status" value="1"/>
</dbReference>
<dbReference type="EMBL" id="JWIT01000037">
    <property type="protein sequence ID" value="KJF70366.1"/>
    <property type="molecule type" value="Genomic_DNA"/>
</dbReference>
<evidence type="ECO:0000313" key="4">
    <source>
        <dbReference type="EMBL" id="KJF70366.1"/>
    </source>
</evidence>
<name>A0ABR5D024_9HYPH</name>
<keyword evidence="2" id="KW-0472">Membrane</keyword>
<evidence type="ECO:0000256" key="2">
    <source>
        <dbReference type="SAM" id="Phobius"/>
    </source>
</evidence>
<feature type="region of interest" description="Disordered" evidence="1">
    <location>
        <begin position="708"/>
        <end position="741"/>
    </location>
</feature>
<sequence>MISEAQIRAVALILYVAVLVAVQSLFVDSGLKPNENAVWLYGGIASLLFGSLILNPYFTPPSGALINGVTAMLALVPALPVVVPWTADAYVLGATIGFSSVVAVVSILLLVFRPPLGEEPSTSWRVFERAVVGLGSPNIIFGVLITAAAWLFHRDAPTEMFAILATFIVISVFRPLEALTKYGLWFLERPTPINRADLIGSVAAHQSPGIVLVRQAQAQTIAQGTPMVISDQHGPPQLGVALNYVGRDEGNLLRVLTTSLPMRLAALHNGSARATSGIAVSIAVTDEDKTDIRALQWIDRLCGIVDTETSPEYLQFEVINEVGLAEGSLVLVRIGNNQRVIYQVVDGVTRDDVVQQKNKYGYARAKARKIGTWDDDDRRFRPVPWMPRMNAPVFLLEEIDGGPEDDCIGHFPATPYGVRLDPSECVTHNTAILGILGVGKSYLAIELVERMISQGIKVLCLDLTDQYETLLNDFLDPAFETERKAELVAAGAGGVANQNKELGGSRNTFVAAVVQQMRAFLSQGDDHYLRIYNPAQFRVTKQVSGWNADNAAFVRLTPSEITAIFSDAALLVCQELGMTNHARLCLVYEEAHTLVPEWNSVAAEGDKVATAKSARAILQGRKYGLGCLLITQRTANVTKTILNQCNTIFAMRTFDDTGKEFLGNYIGSDYAAVLPSMQPRHAVVFGKASSCENPVLVRLNDQDTFRARFRPDNPPRRPEPMAVPEAGDMDEEVEVAPGGEA</sequence>
<keyword evidence="5" id="KW-1185">Reference proteome</keyword>
<evidence type="ECO:0000259" key="3">
    <source>
        <dbReference type="Pfam" id="PF01935"/>
    </source>
</evidence>
<feature type="transmembrane region" description="Helical" evidence="2">
    <location>
        <begin position="38"/>
        <end position="58"/>
    </location>
</feature>
<dbReference type="PANTHER" id="PTHR42957:SF1">
    <property type="entry name" value="HELICASE MJ1565-RELATED"/>
    <property type="match status" value="1"/>
</dbReference>
<proteinExistence type="predicted"/>
<dbReference type="Proteomes" id="UP000032564">
    <property type="component" value="Unassembled WGS sequence"/>
</dbReference>